<feature type="domain" description="Periplasmic binding protein" evidence="5">
    <location>
        <begin position="64"/>
        <end position="318"/>
    </location>
</feature>
<dbReference type="InterPro" id="IPR025997">
    <property type="entry name" value="SBP_2_dom"/>
</dbReference>
<name>A0A1X7DD76_TRICW</name>
<comment type="similarity">
    <text evidence="2">Belongs to the bacterial solute-binding protein 2 family.</text>
</comment>
<protein>
    <submittedName>
        <fullName evidence="6">Monosaccharide ABC transporter substrate-binding protein, CUT2 family</fullName>
    </submittedName>
</protein>
<organism evidence="6 7">
    <name type="scientific">Trinickia caryophylli</name>
    <name type="common">Paraburkholderia caryophylli</name>
    <dbReference type="NCBI Taxonomy" id="28094"/>
    <lineage>
        <taxon>Bacteria</taxon>
        <taxon>Pseudomonadati</taxon>
        <taxon>Pseudomonadota</taxon>
        <taxon>Betaproteobacteria</taxon>
        <taxon>Burkholderiales</taxon>
        <taxon>Burkholderiaceae</taxon>
        <taxon>Trinickia</taxon>
    </lineage>
</organism>
<dbReference type="InterPro" id="IPR028082">
    <property type="entry name" value="Peripla_BP_I"/>
</dbReference>
<dbReference type="RefSeq" id="WP_199187103.1">
    <property type="nucleotide sequence ID" value="NZ_BSQD01000003.1"/>
</dbReference>
<sequence>MKSMLKILRPTAAGMLISVALSTQVSAAGPKTVSGPGTDPGCFKPESASTKYFQWPAKQGPYRIALVNGFIANDWRVQMIRVAKAYVAQPAVKKDIKEFKVVSVGQDISAQIAAANNFIDQGFDAIIVDANSAAAFKGVVHKANAKGVVVVSFDNVIDSPDQISVNVNQIGLGEIAASFLLKEAKKTGDLTFLHVRGPSGQPVDLARDKGFHGVLDKSGRKVKVVDVIGNWAPGDSQKATADAISAGGVFDGIYVQGGSQGAVQAMLDAGKFKAPVSGETENAYRMLCDKAKLTCQSGGTGPAQSAVAIKTALAALHGDVIPQSVALPTSIDYSPFTPGKDVFPSLPGSFFAGNNFPSCNIGFSAEEIATQTGTNN</sequence>
<evidence type="ECO:0000256" key="2">
    <source>
        <dbReference type="ARBA" id="ARBA00007639"/>
    </source>
</evidence>
<dbReference type="AlphaFoldDB" id="A0A1X7DD76"/>
<dbReference type="PANTHER" id="PTHR46847">
    <property type="entry name" value="D-ALLOSE-BINDING PERIPLASMIC PROTEIN-RELATED"/>
    <property type="match status" value="1"/>
</dbReference>
<evidence type="ECO:0000256" key="1">
    <source>
        <dbReference type="ARBA" id="ARBA00004196"/>
    </source>
</evidence>
<dbReference type="Pfam" id="PF13407">
    <property type="entry name" value="Peripla_BP_4"/>
    <property type="match status" value="1"/>
</dbReference>
<proteinExistence type="inferred from homology"/>
<dbReference type="EMBL" id="FXAH01000003">
    <property type="protein sequence ID" value="SMF13223.1"/>
    <property type="molecule type" value="Genomic_DNA"/>
</dbReference>
<evidence type="ECO:0000259" key="5">
    <source>
        <dbReference type="Pfam" id="PF13407"/>
    </source>
</evidence>
<keyword evidence="3 4" id="KW-0732">Signal</keyword>
<comment type="subcellular location">
    <subcellularLocation>
        <location evidence="1">Cell envelope</location>
    </subcellularLocation>
</comment>
<dbReference type="STRING" id="28094.SAMN06295900_10332"/>
<reference evidence="7" key="1">
    <citation type="submission" date="2017-04" db="EMBL/GenBank/DDBJ databases">
        <authorList>
            <person name="Varghese N."/>
            <person name="Submissions S."/>
        </authorList>
    </citation>
    <scope>NUCLEOTIDE SEQUENCE [LARGE SCALE GENOMIC DNA]</scope>
    <source>
        <strain evidence="7">Ballard 720</strain>
    </source>
</reference>
<evidence type="ECO:0000256" key="4">
    <source>
        <dbReference type="SAM" id="SignalP"/>
    </source>
</evidence>
<dbReference type="GeneID" id="95548756"/>
<accession>A0A1X7DD76</accession>
<evidence type="ECO:0000313" key="6">
    <source>
        <dbReference type="EMBL" id="SMF13223.1"/>
    </source>
</evidence>
<dbReference type="PANTHER" id="PTHR46847:SF1">
    <property type="entry name" value="D-ALLOSE-BINDING PERIPLASMIC PROTEIN-RELATED"/>
    <property type="match status" value="1"/>
</dbReference>
<feature type="signal peptide" evidence="4">
    <location>
        <begin position="1"/>
        <end position="27"/>
    </location>
</feature>
<evidence type="ECO:0000256" key="3">
    <source>
        <dbReference type="ARBA" id="ARBA00022729"/>
    </source>
</evidence>
<dbReference type="Gene3D" id="3.40.50.2300">
    <property type="match status" value="2"/>
</dbReference>
<evidence type="ECO:0000313" key="7">
    <source>
        <dbReference type="Proteomes" id="UP000192911"/>
    </source>
</evidence>
<feature type="chain" id="PRO_5013005009" evidence="4">
    <location>
        <begin position="28"/>
        <end position="376"/>
    </location>
</feature>
<dbReference type="SUPFAM" id="SSF53822">
    <property type="entry name" value="Periplasmic binding protein-like I"/>
    <property type="match status" value="1"/>
</dbReference>
<keyword evidence="7" id="KW-1185">Reference proteome</keyword>
<dbReference type="GO" id="GO:0030313">
    <property type="term" value="C:cell envelope"/>
    <property type="evidence" value="ECO:0007669"/>
    <property type="project" value="UniProtKB-SubCell"/>
</dbReference>
<dbReference type="Proteomes" id="UP000192911">
    <property type="component" value="Unassembled WGS sequence"/>
</dbReference>
<dbReference type="GO" id="GO:0030246">
    <property type="term" value="F:carbohydrate binding"/>
    <property type="evidence" value="ECO:0007669"/>
    <property type="project" value="UniProtKB-ARBA"/>
</dbReference>
<gene>
    <name evidence="6" type="ORF">SAMN06295900_10332</name>
</gene>